<keyword evidence="10" id="KW-0472">Membrane</keyword>
<dbReference type="GO" id="GO:0000155">
    <property type="term" value="F:phosphorelay sensor kinase activity"/>
    <property type="evidence" value="ECO:0007669"/>
    <property type="project" value="InterPro"/>
</dbReference>
<dbReference type="PANTHER" id="PTHR43047:SF63">
    <property type="entry name" value="HISTIDINE KINASE"/>
    <property type="match status" value="1"/>
</dbReference>
<dbReference type="Pfam" id="PF02518">
    <property type="entry name" value="HATPase_c"/>
    <property type="match status" value="1"/>
</dbReference>
<dbReference type="InterPro" id="IPR000700">
    <property type="entry name" value="PAS-assoc_C"/>
</dbReference>
<dbReference type="PROSITE" id="PS50113">
    <property type="entry name" value="PAC"/>
    <property type="match status" value="1"/>
</dbReference>
<dbReference type="CDD" id="cd00082">
    <property type="entry name" value="HisKA"/>
    <property type="match status" value="1"/>
</dbReference>
<dbReference type="SUPFAM" id="SSF47384">
    <property type="entry name" value="Homodimeric domain of signal transducing histidine kinase"/>
    <property type="match status" value="1"/>
</dbReference>
<dbReference type="SMART" id="SM00388">
    <property type="entry name" value="HisKA"/>
    <property type="match status" value="1"/>
</dbReference>
<dbReference type="InterPro" id="IPR035965">
    <property type="entry name" value="PAS-like_dom_sf"/>
</dbReference>
<protein>
    <recommendedName>
        <fullName evidence="3">histidine kinase</fullName>
        <ecNumber evidence="3">2.7.13.3</ecNumber>
    </recommendedName>
</protein>
<dbReference type="InterPro" id="IPR005467">
    <property type="entry name" value="His_kinase_dom"/>
</dbReference>
<comment type="subcellular location">
    <subcellularLocation>
        <location evidence="2">Membrane</location>
    </subcellularLocation>
</comment>
<dbReference type="SUPFAM" id="SSF55874">
    <property type="entry name" value="ATPase domain of HSP90 chaperone/DNA topoisomerase II/histidine kinase"/>
    <property type="match status" value="1"/>
</dbReference>
<dbReference type="EC" id="2.7.13.3" evidence="3"/>
<evidence type="ECO:0000313" key="17">
    <source>
        <dbReference type="EMBL" id="EPD14336.1"/>
    </source>
</evidence>
<evidence type="ECO:0000256" key="7">
    <source>
        <dbReference type="ARBA" id="ARBA00022777"/>
    </source>
</evidence>
<dbReference type="SUPFAM" id="SSF55785">
    <property type="entry name" value="PYP-like sensor domain (PAS domain)"/>
    <property type="match status" value="1"/>
</dbReference>
<feature type="domain" description="Response regulatory" evidence="14">
    <location>
        <begin position="548"/>
        <end position="661"/>
    </location>
</feature>
<dbReference type="SMART" id="SM00448">
    <property type="entry name" value="REC"/>
    <property type="match status" value="2"/>
</dbReference>
<evidence type="ECO:0000256" key="9">
    <source>
        <dbReference type="ARBA" id="ARBA00023012"/>
    </source>
</evidence>
<evidence type="ECO:0000256" key="10">
    <source>
        <dbReference type="ARBA" id="ARBA00023136"/>
    </source>
</evidence>
<evidence type="ECO:0000259" key="15">
    <source>
        <dbReference type="PROSITE" id="PS50112"/>
    </source>
</evidence>
<dbReference type="Gene3D" id="1.10.287.130">
    <property type="match status" value="1"/>
</dbReference>
<keyword evidence="18" id="KW-1185">Reference proteome</keyword>
<comment type="catalytic activity">
    <reaction evidence="1">
        <text>ATP + protein L-histidine = ADP + protein N-phospho-L-histidine.</text>
        <dbReference type="EC" id="2.7.13.3"/>
    </reaction>
</comment>
<dbReference type="Proteomes" id="UP000015462">
    <property type="component" value="Unassembled WGS sequence"/>
</dbReference>
<reference evidence="17 18" key="1">
    <citation type="journal article" date="2013" name="Genome Announc.">
        <title>Genome Sequence of the Pyrene- and Fluoranthene-Degrading Bacterium Cycloclasticus sp. Strain PY97M.</title>
        <authorList>
            <person name="Cui Z."/>
            <person name="Xu G."/>
            <person name="Li Q."/>
            <person name="Gao W."/>
            <person name="Zheng L."/>
        </authorList>
    </citation>
    <scope>NUCLEOTIDE SEQUENCE [LARGE SCALE GENOMIC DNA]</scope>
    <source>
        <strain evidence="17 18">PY97M</strain>
    </source>
</reference>
<dbReference type="InterPro" id="IPR000014">
    <property type="entry name" value="PAS"/>
</dbReference>
<keyword evidence="5" id="KW-0808">Transferase</keyword>
<dbReference type="InterPro" id="IPR001789">
    <property type="entry name" value="Sig_transdc_resp-reg_receiver"/>
</dbReference>
<dbReference type="FunFam" id="3.30.565.10:FF:000010">
    <property type="entry name" value="Sensor histidine kinase RcsC"/>
    <property type="match status" value="1"/>
</dbReference>
<feature type="domain" description="PAC" evidence="16">
    <location>
        <begin position="235"/>
        <end position="285"/>
    </location>
</feature>
<evidence type="ECO:0000256" key="12">
    <source>
        <dbReference type="PROSITE-ProRule" id="PRU00169"/>
    </source>
</evidence>
<feature type="domain" description="Histidine kinase" evidence="13">
    <location>
        <begin position="303"/>
        <end position="521"/>
    </location>
</feature>
<feature type="domain" description="Response regulatory" evidence="14">
    <location>
        <begin position="668"/>
        <end position="784"/>
    </location>
</feature>
<dbReference type="CDD" id="cd16922">
    <property type="entry name" value="HATPase_EvgS-ArcB-TorS-like"/>
    <property type="match status" value="1"/>
</dbReference>
<keyword evidence="4 12" id="KW-0597">Phosphoprotein</keyword>
<dbReference type="Pfam" id="PF00512">
    <property type="entry name" value="HisKA"/>
    <property type="match status" value="1"/>
</dbReference>
<dbReference type="RefSeq" id="WP_016389843.1">
    <property type="nucleotide sequence ID" value="NZ_KE646805.1"/>
</dbReference>
<dbReference type="Gene3D" id="3.30.450.20">
    <property type="entry name" value="PAS domain"/>
    <property type="match status" value="1"/>
</dbReference>
<dbReference type="PROSITE" id="PS50109">
    <property type="entry name" value="HIS_KIN"/>
    <property type="match status" value="1"/>
</dbReference>
<dbReference type="FunFam" id="1.10.287.130:FF:000038">
    <property type="entry name" value="Sensory transduction histidine kinase"/>
    <property type="match status" value="1"/>
</dbReference>
<dbReference type="InterPro" id="IPR004358">
    <property type="entry name" value="Sig_transdc_His_kin-like_C"/>
</dbReference>
<dbReference type="CDD" id="cd00130">
    <property type="entry name" value="PAS"/>
    <property type="match status" value="1"/>
</dbReference>
<dbReference type="GO" id="GO:0005524">
    <property type="term" value="F:ATP binding"/>
    <property type="evidence" value="ECO:0007669"/>
    <property type="project" value="UniProtKB-KW"/>
</dbReference>
<dbReference type="Gene3D" id="3.30.450.40">
    <property type="match status" value="1"/>
</dbReference>
<feature type="domain" description="PAS" evidence="15">
    <location>
        <begin position="173"/>
        <end position="231"/>
    </location>
</feature>
<keyword evidence="6" id="KW-0547">Nucleotide-binding</keyword>
<dbReference type="SMART" id="SM00387">
    <property type="entry name" value="HATPase_c"/>
    <property type="match status" value="1"/>
</dbReference>
<sequence>MDAPKQPSNETQRLEALKKLNILDTPDEERFDRITNIAQQFFNVPIALISLVDEDRQWFKSKQGLSVCETSREISFCGHTILQSDVFEVQDTLLDPRFKDNPLVTAAPNIRFYAGTPLQTKSGFAIGTLCLIDSQPKKLSSTEKKVLNDLANWVQDELAHNEAMAASTIIRESEARLNAILNTVADGIITLDSKGTLESFNAAATRIFQYQPEEVIGKNITILIPELYHNEHIGTGREVTGLRKDGSTFPMDLSVSETVVADRHFYTGIMRDITERQAIEKELLLAKQSAEVANQMKSEFLANMSHELRTPLNAIIGYSELLTEDAQDVGLTQQVADLEKIHTAGNHLLSLINDVLDLAKIEAGRVELMPEKIAISRLIKQVVTVAQKQIEKNGNTFNVICPDDLGDCITDTVKVCQVLLNLLSNASKFTEQGQVTLSVQKENSQLIFSVEDTGIGMTPGQLDKVFIPFVQADSGTTRQYGGTGLGLPISEEICQLMGGEIKVNSAKGSGSTFTVTLPIDISTLVKIKTYLAEQPKENTSPESSPKGSILIIDDDPQVHTLLSRHLNKMPFKIITAQDGKTGVKKAREHAPSVIILDIMMPEMNGWTVLQILKSDQRTAHIPVVMSTFLDEKKKAFELGAIDYLNKPVNKNNLLRVVSKAISNNKMPEILIIEDEVSTIAKLEQALENFGCTITKALNGKEGVNKIRNHFPDLILLDLMMPEMDGFTFLEKLHQLPNTKEIPIIVMTAKDLSPVEKDLLKTSTQQIITKTSLLMNTDDVILQIINRIQTSALKAYDT</sequence>
<dbReference type="InterPro" id="IPR011006">
    <property type="entry name" value="CheY-like_superfamily"/>
</dbReference>
<dbReference type="PRINTS" id="PR00344">
    <property type="entry name" value="BCTRLSENSOR"/>
</dbReference>
<evidence type="ECO:0000256" key="11">
    <source>
        <dbReference type="ARBA" id="ARBA00023306"/>
    </source>
</evidence>
<dbReference type="Gene3D" id="3.30.565.10">
    <property type="entry name" value="Histidine kinase-like ATPase, C-terminal domain"/>
    <property type="match status" value="1"/>
</dbReference>
<feature type="modified residue" description="4-aspartylphosphate" evidence="12">
    <location>
        <position position="597"/>
    </location>
</feature>
<evidence type="ECO:0000313" key="18">
    <source>
        <dbReference type="Proteomes" id="UP000015462"/>
    </source>
</evidence>
<accession>A0AB33Z5U4</accession>
<dbReference type="InterPro" id="IPR003018">
    <property type="entry name" value="GAF"/>
</dbReference>
<feature type="modified residue" description="4-aspartylphosphate" evidence="12">
    <location>
        <position position="717"/>
    </location>
</feature>
<comment type="caution">
    <text evidence="17">The sequence shown here is derived from an EMBL/GenBank/DDBJ whole genome shotgun (WGS) entry which is preliminary data.</text>
</comment>
<evidence type="ECO:0000256" key="3">
    <source>
        <dbReference type="ARBA" id="ARBA00012438"/>
    </source>
</evidence>
<dbReference type="SUPFAM" id="SSF55781">
    <property type="entry name" value="GAF domain-like"/>
    <property type="match status" value="1"/>
</dbReference>
<dbReference type="PROSITE" id="PS50112">
    <property type="entry name" value="PAS"/>
    <property type="match status" value="1"/>
</dbReference>
<evidence type="ECO:0000256" key="6">
    <source>
        <dbReference type="ARBA" id="ARBA00022741"/>
    </source>
</evidence>
<dbReference type="InterPro" id="IPR003594">
    <property type="entry name" value="HATPase_dom"/>
</dbReference>
<keyword evidence="9" id="KW-0902">Two-component regulatory system</keyword>
<evidence type="ECO:0000256" key="5">
    <source>
        <dbReference type="ARBA" id="ARBA00022679"/>
    </source>
</evidence>
<dbReference type="PANTHER" id="PTHR43047">
    <property type="entry name" value="TWO-COMPONENT HISTIDINE PROTEIN KINASE"/>
    <property type="match status" value="1"/>
</dbReference>
<keyword evidence="7 17" id="KW-0418">Kinase</keyword>
<dbReference type="InterPro" id="IPR036890">
    <property type="entry name" value="HATPase_C_sf"/>
</dbReference>
<dbReference type="Gene3D" id="3.40.50.2300">
    <property type="match status" value="2"/>
</dbReference>
<dbReference type="SMART" id="SM00091">
    <property type="entry name" value="PAS"/>
    <property type="match status" value="1"/>
</dbReference>
<proteinExistence type="predicted"/>
<dbReference type="InterPro" id="IPR036097">
    <property type="entry name" value="HisK_dim/P_sf"/>
</dbReference>
<dbReference type="AlphaFoldDB" id="A0AB33Z5U4"/>
<evidence type="ECO:0000259" key="13">
    <source>
        <dbReference type="PROSITE" id="PS50109"/>
    </source>
</evidence>
<gene>
    <name evidence="17" type="ORF">L196_02525</name>
</gene>
<dbReference type="Pfam" id="PF01590">
    <property type="entry name" value="GAF"/>
    <property type="match status" value="1"/>
</dbReference>
<dbReference type="EMBL" id="ASHL01000001">
    <property type="protein sequence ID" value="EPD14336.1"/>
    <property type="molecule type" value="Genomic_DNA"/>
</dbReference>
<evidence type="ECO:0000256" key="4">
    <source>
        <dbReference type="ARBA" id="ARBA00022553"/>
    </source>
</evidence>
<keyword evidence="8" id="KW-0067">ATP-binding</keyword>
<dbReference type="NCBIfam" id="TIGR00229">
    <property type="entry name" value="sensory_box"/>
    <property type="match status" value="1"/>
</dbReference>
<keyword evidence="11" id="KW-0131">Cell cycle</keyword>
<evidence type="ECO:0000259" key="14">
    <source>
        <dbReference type="PROSITE" id="PS50110"/>
    </source>
</evidence>
<dbReference type="GO" id="GO:0009927">
    <property type="term" value="F:histidine phosphotransfer kinase activity"/>
    <property type="evidence" value="ECO:0007669"/>
    <property type="project" value="TreeGrafter"/>
</dbReference>
<dbReference type="SUPFAM" id="SSF52172">
    <property type="entry name" value="CheY-like"/>
    <property type="match status" value="2"/>
</dbReference>
<evidence type="ECO:0000256" key="8">
    <source>
        <dbReference type="ARBA" id="ARBA00022840"/>
    </source>
</evidence>
<evidence type="ECO:0000256" key="2">
    <source>
        <dbReference type="ARBA" id="ARBA00004370"/>
    </source>
</evidence>
<dbReference type="InterPro" id="IPR003661">
    <property type="entry name" value="HisK_dim/P_dom"/>
</dbReference>
<dbReference type="PROSITE" id="PS50110">
    <property type="entry name" value="RESPONSE_REGULATORY"/>
    <property type="match status" value="2"/>
</dbReference>
<organism evidence="17 18">
    <name type="scientific">Cycloclasticus pugetii</name>
    <dbReference type="NCBI Taxonomy" id="34068"/>
    <lineage>
        <taxon>Bacteria</taxon>
        <taxon>Pseudomonadati</taxon>
        <taxon>Pseudomonadota</taxon>
        <taxon>Gammaproteobacteria</taxon>
        <taxon>Thiotrichales</taxon>
        <taxon>Piscirickettsiaceae</taxon>
        <taxon>Cycloclasticus</taxon>
    </lineage>
</organism>
<dbReference type="Pfam" id="PF13426">
    <property type="entry name" value="PAS_9"/>
    <property type="match status" value="1"/>
</dbReference>
<dbReference type="SMART" id="SM00065">
    <property type="entry name" value="GAF"/>
    <property type="match status" value="1"/>
</dbReference>
<dbReference type="InterPro" id="IPR029016">
    <property type="entry name" value="GAF-like_dom_sf"/>
</dbReference>
<dbReference type="Pfam" id="PF00072">
    <property type="entry name" value="Response_reg"/>
    <property type="match status" value="2"/>
</dbReference>
<evidence type="ECO:0000259" key="16">
    <source>
        <dbReference type="PROSITE" id="PS50113"/>
    </source>
</evidence>
<name>A0AB33Z5U4_9GAMM</name>
<dbReference type="GO" id="GO:0005886">
    <property type="term" value="C:plasma membrane"/>
    <property type="evidence" value="ECO:0007669"/>
    <property type="project" value="TreeGrafter"/>
</dbReference>
<dbReference type="CDD" id="cd00156">
    <property type="entry name" value="REC"/>
    <property type="match status" value="1"/>
</dbReference>
<evidence type="ECO:0000256" key="1">
    <source>
        <dbReference type="ARBA" id="ARBA00000085"/>
    </source>
</evidence>